<dbReference type="NCBIfam" id="TIGR01687">
    <property type="entry name" value="moaD_arch"/>
    <property type="match status" value="1"/>
</dbReference>
<reference evidence="1" key="1">
    <citation type="journal article" date="2021" name="PeerJ">
        <title>Extensive microbial diversity within the chicken gut microbiome revealed by metagenomics and culture.</title>
        <authorList>
            <person name="Gilroy R."/>
            <person name="Ravi A."/>
            <person name="Getino M."/>
            <person name="Pursley I."/>
            <person name="Horton D.L."/>
            <person name="Alikhan N.F."/>
            <person name="Baker D."/>
            <person name="Gharbi K."/>
            <person name="Hall N."/>
            <person name="Watson M."/>
            <person name="Adriaenssens E.M."/>
            <person name="Foster-Nyarko E."/>
            <person name="Jarju S."/>
            <person name="Secka A."/>
            <person name="Antonio M."/>
            <person name="Oren A."/>
            <person name="Chaudhuri R.R."/>
            <person name="La Ragione R."/>
            <person name="Hildebrand F."/>
            <person name="Pallen M.J."/>
        </authorList>
    </citation>
    <scope>NUCLEOTIDE SEQUENCE</scope>
    <source>
        <strain evidence="1">CHK192-8294</strain>
    </source>
</reference>
<dbReference type="EMBL" id="DWXO01000081">
    <property type="protein sequence ID" value="HJB81033.1"/>
    <property type="molecule type" value="Genomic_DNA"/>
</dbReference>
<dbReference type="Proteomes" id="UP000823921">
    <property type="component" value="Unassembled WGS sequence"/>
</dbReference>
<evidence type="ECO:0000313" key="2">
    <source>
        <dbReference type="Proteomes" id="UP000823921"/>
    </source>
</evidence>
<sequence>MTVKFFAYLREKEFAGTKELVLPPPPTVGALGEDLSRRFGPRFRGEFFSPAGDALGEKIIVLVNGRRVEFLSGLDTPLKDSDTVQIFPVVAGG</sequence>
<dbReference type="InterPro" id="IPR052045">
    <property type="entry name" value="Sulfur_Carrier/Prot_Modifier"/>
</dbReference>
<organism evidence="1 2">
    <name type="scientific">Candidatus Flavonifractor intestinigallinarum</name>
    <dbReference type="NCBI Taxonomy" id="2838586"/>
    <lineage>
        <taxon>Bacteria</taxon>
        <taxon>Bacillati</taxon>
        <taxon>Bacillota</taxon>
        <taxon>Clostridia</taxon>
        <taxon>Eubacteriales</taxon>
        <taxon>Oscillospiraceae</taxon>
        <taxon>Flavonifractor</taxon>
    </lineage>
</organism>
<dbReference type="CDD" id="cd17040">
    <property type="entry name" value="Ubl_MoaD_like"/>
    <property type="match status" value="1"/>
</dbReference>
<proteinExistence type="predicted"/>
<reference evidence="1" key="2">
    <citation type="submission" date="2021-04" db="EMBL/GenBank/DDBJ databases">
        <authorList>
            <person name="Gilroy R."/>
        </authorList>
    </citation>
    <scope>NUCLEOTIDE SEQUENCE</scope>
    <source>
        <strain evidence="1">CHK192-8294</strain>
    </source>
</reference>
<gene>
    <name evidence="1" type="ORF">H9712_08605</name>
</gene>
<dbReference type="Pfam" id="PF02597">
    <property type="entry name" value="ThiS"/>
    <property type="match status" value="1"/>
</dbReference>
<dbReference type="AlphaFoldDB" id="A0A9D2SAY3"/>
<dbReference type="InterPro" id="IPR016155">
    <property type="entry name" value="Mopterin_synth/thiamin_S_b"/>
</dbReference>
<dbReference type="SUPFAM" id="SSF54285">
    <property type="entry name" value="MoaD/ThiS"/>
    <property type="match status" value="1"/>
</dbReference>
<dbReference type="Gene3D" id="3.10.20.30">
    <property type="match status" value="1"/>
</dbReference>
<name>A0A9D2SAY3_9FIRM</name>
<dbReference type="PANTHER" id="PTHR38031:SF1">
    <property type="entry name" value="SULFUR CARRIER PROTEIN CYSO"/>
    <property type="match status" value="1"/>
</dbReference>
<accession>A0A9D2SAY3</accession>
<protein>
    <submittedName>
        <fullName evidence="1">MoaD/ThiS family protein</fullName>
    </submittedName>
</protein>
<comment type="caution">
    <text evidence="1">The sequence shown here is derived from an EMBL/GenBank/DDBJ whole genome shotgun (WGS) entry which is preliminary data.</text>
</comment>
<evidence type="ECO:0000313" key="1">
    <source>
        <dbReference type="EMBL" id="HJB81033.1"/>
    </source>
</evidence>
<dbReference type="InterPro" id="IPR010038">
    <property type="entry name" value="MoaD_arc-typ"/>
</dbReference>
<dbReference type="InterPro" id="IPR003749">
    <property type="entry name" value="ThiS/MoaD-like"/>
</dbReference>
<dbReference type="PANTHER" id="PTHR38031">
    <property type="entry name" value="SULFUR CARRIER PROTEIN SLR0821-RELATED"/>
    <property type="match status" value="1"/>
</dbReference>
<dbReference type="InterPro" id="IPR012675">
    <property type="entry name" value="Beta-grasp_dom_sf"/>
</dbReference>